<evidence type="ECO:0000313" key="2">
    <source>
        <dbReference type="EMBL" id="CRK74533.1"/>
    </source>
</evidence>
<dbReference type="InterPro" id="IPR052022">
    <property type="entry name" value="26kDa_periplasmic_antigen"/>
</dbReference>
<sequence length="233" mass="24286">MGRVIDVCAALALCAFGLAASASAQQMTGGDGQRTITVSGQGQVNAVPDMAEISVGVSGQAINARDAFGIVNNTMQAVLGRLADLGIEPRDIQTRDLRVQPEYAREPSATREIIGYTARNTAVVRVRNIALLGDVIDAAIGAEANEFFGIQFSLQNPESLEDQARVEAVMQAHSKARVYAEAAGVTLGAVLSIREGGTSVQRPNQFALARSAEAIATGEVGVSVGVTVVYAIE</sequence>
<proteinExistence type="predicted"/>
<name>A0A0U1NJ79_9RHOB</name>
<dbReference type="EMBL" id="CVQV01000003">
    <property type="protein sequence ID" value="CRK74533.1"/>
    <property type="molecule type" value="Genomic_DNA"/>
</dbReference>
<dbReference type="Gene3D" id="3.30.110.170">
    <property type="entry name" value="Protein of unknown function (DUF541), domain 1"/>
    <property type="match status" value="1"/>
</dbReference>
<reference evidence="2 3" key="1">
    <citation type="submission" date="2015-04" db="EMBL/GenBank/DDBJ databases">
        <authorList>
            <person name="Syromyatnikov M.Y."/>
            <person name="Popov V.N."/>
        </authorList>
    </citation>
    <scope>NUCLEOTIDE SEQUENCE [LARGE SCALE GENOMIC DNA]</scope>
    <source>
        <strain evidence="2 3">CECT 5292</strain>
    </source>
</reference>
<dbReference type="InterPro" id="IPR007497">
    <property type="entry name" value="SIMPL/DUF541"/>
</dbReference>
<keyword evidence="3" id="KW-1185">Reference proteome</keyword>
<feature type="chain" id="PRO_5006712109" evidence="1">
    <location>
        <begin position="25"/>
        <end position="233"/>
    </location>
</feature>
<dbReference type="Gene3D" id="3.30.70.2970">
    <property type="entry name" value="Protein of unknown function (DUF541), domain 2"/>
    <property type="match status" value="1"/>
</dbReference>
<dbReference type="PANTHER" id="PTHR34387">
    <property type="entry name" value="SLR1258 PROTEIN"/>
    <property type="match status" value="1"/>
</dbReference>
<dbReference type="PANTHER" id="PTHR34387:SF1">
    <property type="entry name" value="PERIPLASMIC IMMUNOGENIC PROTEIN"/>
    <property type="match status" value="1"/>
</dbReference>
<protein>
    <submittedName>
        <fullName evidence="2">26 kDa periplasmic immunogenic protein</fullName>
    </submittedName>
</protein>
<organism evidence="2 3">
    <name type="scientific">Nereida ignava</name>
    <dbReference type="NCBI Taxonomy" id="282199"/>
    <lineage>
        <taxon>Bacteria</taxon>
        <taxon>Pseudomonadati</taxon>
        <taxon>Pseudomonadota</taxon>
        <taxon>Alphaproteobacteria</taxon>
        <taxon>Rhodobacterales</taxon>
        <taxon>Roseobacteraceae</taxon>
        <taxon>Nereida</taxon>
    </lineage>
</organism>
<dbReference type="OrthoDB" id="9813144at2"/>
<accession>A0A0U1NJ79</accession>
<dbReference type="STRING" id="282199.GCA_001049735_00566"/>
<evidence type="ECO:0000256" key="1">
    <source>
        <dbReference type="SAM" id="SignalP"/>
    </source>
</evidence>
<gene>
    <name evidence="2" type="ORF">NIG5292_00566</name>
</gene>
<dbReference type="Pfam" id="PF04402">
    <property type="entry name" value="SIMPL"/>
    <property type="match status" value="1"/>
</dbReference>
<dbReference type="GO" id="GO:0006974">
    <property type="term" value="P:DNA damage response"/>
    <property type="evidence" value="ECO:0007669"/>
    <property type="project" value="TreeGrafter"/>
</dbReference>
<keyword evidence="1" id="KW-0732">Signal</keyword>
<evidence type="ECO:0000313" key="3">
    <source>
        <dbReference type="Proteomes" id="UP000048949"/>
    </source>
</evidence>
<dbReference type="AlphaFoldDB" id="A0A0U1NJ79"/>
<dbReference type="RefSeq" id="WP_048597833.1">
    <property type="nucleotide sequence ID" value="NZ_CBFHGK010000001.1"/>
</dbReference>
<feature type="signal peptide" evidence="1">
    <location>
        <begin position="1"/>
        <end position="24"/>
    </location>
</feature>
<dbReference type="Proteomes" id="UP000048949">
    <property type="component" value="Unassembled WGS sequence"/>
</dbReference>